<protein>
    <submittedName>
        <fullName evidence="3">Uncharacterized protein</fullName>
    </submittedName>
</protein>
<proteinExistence type="predicted"/>
<evidence type="ECO:0000313" key="4">
    <source>
        <dbReference type="Proteomes" id="UP000315377"/>
    </source>
</evidence>
<dbReference type="EMBL" id="CP041405">
    <property type="protein sequence ID" value="QDM45875.1"/>
    <property type="molecule type" value="Genomic_DNA"/>
</dbReference>
<gene>
    <name evidence="3" type="ORF">FLT43_22150</name>
    <name evidence="2" type="ORF">M5W83_21970</name>
</gene>
<dbReference type="GeneID" id="76998662"/>
<accession>A0AAP9J3E1</accession>
<dbReference type="EMBL" id="JAMDMM010000044">
    <property type="protein sequence ID" value="MCY9609825.1"/>
    <property type="molecule type" value="Genomic_DNA"/>
</dbReference>
<evidence type="ECO:0000256" key="1">
    <source>
        <dbReference type="SAM" id="Phobius"/>
    </source>
</evidence>
<reference evidence="3 4" key="1">
    <citation type="submission" date="2019-07" db="EMBL/GenBank/DDBJ databases">
        <title>Paenibacillus thiaminolyticus NRRL B-4156.</title>
        <authorList>
            <person name="Hehnly C."/>
            <person name="Zhang L."/>
        </authorList>
    </citation>
    <scope>NUCLEOTIDE SEQUENCE [LARGE SCALE GENOMIC DNA]</scope>
    <source>
        <strain evidence="3 4">NRRL B-4156</strain>
    </source>
</reference>
<keyword evidence="5" id="KW-1185">Reference proteome</keyword>
<evidence type="ECO:0000313" key="3">
    <source>
        <dbReference type="EMBL" id="QDM45875.1"/>
    </source>
</evidence>
<evidence type="ECO:0000313" key="5">
    <source>
        <dbReference type="Proteomes" id="UP001209276"/>
    </source>
</evidence>
<feature type="transmembrane region" description="Helical" evidence="1">
    <location>
        <begin position="6"/>
        <end position="23"/>
    </location>
</feature>
<dbReference type="RefSeq" id="WP_087440608.1">
    <property type="nucleotide sequence ID" value="NZ_CABMNB010000008.1"/>
</dbReference>
<evidence type="ECO:0000313" key="2">
    <source>
        <dbReference type="EMBL" id="MCY9609825.1"/>
    </source>
</evidence>
<reference evidence="2 5" key="2">
    <citation type="submission" date="2022-05" db="EMBL/GenBank/DDBJ databases">
        <title>Genome Sequencing of Bee-Associated Microbes.</title>
        <authorList>
            <person name="Dunlap C."/>
        </authorList>
    </citation>
    <scope>NUCLEOTIDE SEQUENCE [LARGE SCALE GENOMIC DNA]</scope>
    <source>
        <strain evidence="2 5">NRRL B-14613</strain>
    </source>
</reference>
<dbReference type="Proteomes" id="UP001209276">
    <property type="component" value="Unassembled WGS sequence"/>
</dbReference>
<name>A0AAP9J3E1_PANTH</name>
<organism evidence="3 4">
    <name type="scientific">Paenibacillus thiaminolyticus</name>
    <name type="common">Bacillus thiaminolyticus</name>
    <dbReference type="NCBI Taxonomy" id="49283"/>
    <lineage>
        <taxon>Bacteria</taxon>
        <taxon>Bacillati</taxon>
        <taxon>Bacillota</taxon>
        <taxon>Bacilli</taxon>
        <taxon>Bacillales</taxon>
        <taxon>Paenibacillaceae</taxon>
        <taxon>Paenibacillus</taxon>
    </lineage>
</organism>
<keyword evidence="1" id="KW-1133">Transmembrane helix</keyword>
<dbReference type="AlphaFoldDB" id="A0AAP9J3E1"/>
<keyword evidence="1" id="KW-0472">Membrane</keyword>
<dbReference type="Proteomes" id="UP000315377">
    <property type="component" value="Chromosome"/>
</dbReference>
<sequence>MITKGIIIEILGAGLLALGLLAIKKPDAWIFKSIFDETTDDELLIIQIRGVVGLIAGIVMMLFGLQNFLV</sequence>
<keyword evidence="1" id="KW-0812">Transmembrane</keyword>
<feature type="transmembrane region" description="Helical" evidence="1">
    <location>
        <begin position="43"/>
        <end position="65"/>
    </location>
</feature>